<evidence type="ECO:0000256" key="4">
    <source>
        <dbReference type="SAM" id="MobiDB-lite"/>
    </source>
</evidence>
<keyword evidence="2 3" id="KW-0040">ANK repeat</keyword>
<evidence type="ECO:0000313" key="5">
    <source>
        <dbReference type="EMBL" id="CAE8690088.1"/>
    </source>
</evidence>
<feature type="repeat" description="ANK" evidence="3">
    <location>
        <begin position="200"/>
        <end position="232"/>
    </location>
</feature>
<gene>
    <name evidence="5" type="ORF">PGLA2088_LOCUS26789</name>
</gene>
<dbReference type="Pfam" id="PF12796">
    <property type="entry name" value="Ank_2"/>
    <property type="match status" value="2"/>
</dbReference>
<dbReference type="EMBL" id="CAJNNW010027186">
    <property type="protein sequence ID" value="CAE8690088.1"/>
    <property type="molecule type" value="Genomic_DNA"/>
</dbReference>
<evidence type="ECO:0000256" key="1">
    <source>
        <dbReference type="ARBA" id="ARBA00022737"/>
    </source>
</evidence>
<proteinExistence type="predicted"/>
<dbReference type="Gene3D" id="1.25.40.20">
    <property type="entry name" value="Ankyrin repeat-containing domain"/>
    <property type="match status" value="2"/>
</dbReference>
<dbReference type="SUPFAM" id="SSF48403">
    <property type="entry name" value="Ankyrin repeat"/>
    <property type="match status" value="1"/>
</dbReference>
<dbReference type="AlphaFoldDB" id="A0A813JVT0"/>
<reference evidence="5" key="1">
    <citation type="submission" date="2021-02" db="EMBL/GenBank/DDBJ databases">
        <authorList>
            <person name="Dougan E. K."/>
            <person name="Rhodes N."/>
            <person name="Thang M."/>
            <person name="Chan C."/>
        </authorList>
    </citation>
    <scope>NUCLEOTIDE SEQUENCE</scope>
</reference>
<dbReference type="PANTHER" id="PTHR24171">
    <property type="entry name" value="ANKYRIN REPEAT DOMAIN-CONTAINING PROTEIN 39-RELATED"/>
    <property type="match status" value="1"/>
</dbReference>
<evidence type="ECO:0000256" key="3">
    <source>
        <dbReference type="PROSITE-ProRule" id="PRU00023"/>
    </source>
</evidence>
<evidence type="ECO:0000313" key="6">
    <source>
        <dbReference type="Proteomes" id="UP000626109"/>
    </source>
</evidence>
<dbReference type="InterPro" id="IPR002110">
    <property type="entry name" value="Ankyrin_rpt"/>
</dbReference>
<keyword evidence="1" id="KW-0677">Repeat</keyword>
<feature type="repeat" description="ANK" evidence="3">
    <location>
        <begin position="233"/>
        <end position="265"/>
    </location>
</feature>
<dbReference type="PROSITE" id="PS50297">
    <property type="entry name" value="ANK_REP_REGION"/>
    <property type="match status" value="4"/>
</dbReference>
<evidence type="ECO:0000256" key="2">
    <source>
        <dbReference type="ARBA" id="ARBA00023043"/>
    </source>
</evidence>
<name>A0A813JVT0_POLGL</name>
<accession>A0A813JVT0</accession>
<dbReference type="PROSITE" id="PS50088">
    <property type="entry name" value="ANK_REPEAT"/>
    <property type="match status" value="4"/>
</dbReference>
<protein>
    <submittedName>
        <fullName evidence="5">Uncharacterized protein</fullName>
    </submittedName>
</protein>
<comment type="caution">
    <text evidence="5">The sequence shown here is derived from an EMBL/GenBank/DDBJ whole genome shotgun (WGS) entry which is preliminary data.</text>
</comment>
<feature type="repeat" description="ANK" evidence="3">
    <location>
        <begin position="303"/>
        <end position="335"/>
    </location>
</feature>
<feature type="repeat" description="ANK" evidence="3">
    <location>
        <begin position="266"/>
        <end position="298"/>
    </location>
</feature>
<dbReference type="SMART" id="SM00248">
    <property type="entry name" value="ANK"/>
    <property type="match status" value="6"/>
</dbReference>
<dbReference type="InterPro" id="IPR036770">
    <property type="entry name" value="Ankyrin_rpt-contain_sf"/>
</dbReference>
<sequence>MIVSNGDDDGKSVSGDNSEAVSPGRPQVFGPPEPSILDAGALHGVSDRRYLPADYAELSPEETLRSRSAEAAEAVGARNLLAQSPYLHPDAPTIGEVQRQMPKPEQMKNLVRYKGPTSKDIVLKQATTNAELQKAVEKGDAELVAAIMRYGLAKRCVNVNAPLWPKREHLLHLASRRGFRDVCVLLLEARAELNAEEITDGKHPLHEACSCGHLDVCELLLDRKAHLEEANFTGLRPLHWASFAGHRDVCDLLLDRRAKLDTASGDTREPLHHAAANGHADVVRLLCRRGAKPDVEAGGTGSGGLRPLHFACMGGHVLAAAALLDAGALGSLLDFGPDGPLRRQGSSEVEGLVRRTEQLRFRLDEAEELADIGQEPDAAQAAFAEIVAGFNELGLVSCAESARADAIRYGFQLVTPQ</sequence>
<feature type="region of interest" description="Disordered" evidence="4">
    <location>
        <begin position="1"/>
        <end position="39"/>
    </location>
</feature>
<dbReference type="PANTHER" id="PTHR24171:SF9">
    <property type="entry name" value="ANKYRIN REPEAT DOMAIN-CONTAINING PROTEIN 39"/>
    <property type="match status" value="1"/>
</dbReference>
<dbReference type="Proteomes" id="UP000626109">
    <property type="component" value="Unassembled WGS sequence"/>
</dbReference>
<organism evidence="5 6">
    <name type="scientific">Polarella glacialis</name>
    <name type="common">Dinoflagellate</name>
    <dbReference type="NCBI Taxonomy" id="89957"/>
    <lineage>
        <taxon>Eukaryota</taxon>
        <taxon>Sar</taxon>
        <taxon>Alveolata</taxon>
        <taxon>Dinophyceae</taxon>
        <taxon>Suessiales</taxon>
        <taxon>Suessiaceae</taxon>
        <taxon>Polarella</taxon>
    </lineage>
</organism>